<dbReference type="RefSeq" id="WP_013299076.1">
    <property type="nucleotide sequence ID" value="NZ_CP116969.1"/>
</dbReference>
<keyword evidence="4" id="KW-0378">Hydrolase</keyword>
<evidence type="ECO:0000313" key="7">
    <source>
        <dbReference type="Proteomes" id="UP000215301"/>
    </source>
</evidence>
<dbReference type="CDD" id="cd18762">
    <property type="entry name" value="PIN_MtVapC3-like"/>
    <property type="match status" value="1"/>
</dbReference>
<dbReference type="GO" id="GO:0004540">
    <property type="term" value="F:RNA nuclease activity"/>
    <property type="evidence" value="ECO:0007669"/>
    <property type="project" value="TreeGrafter"/>
</dbReference>
<organism evidence="6 7">
    <name type="scientific">Thermoanaerobacterium thermosaccharolyticum</name>
    <name type="common">Clostridium thermosaccharolyticum</name>
    <dbReference type="NCBI Taxonomy" id="1517"/>
    <lineage>
        <taxon>Bacteria</taxon>
        <taxon>Bacillati</taxon>
        <taxon>Bacillota</taxon>
        <taxon>Clostridia</taxon>
        <taxon>Thermoanaerobacterales</taxon>
        <taxon>Thermoanaerobacteraceae</taxon>
        <taxon>Thermoanaerobacterium</taxon>
    </lineage>
</organism>
<keyword evidence="1" id="KW-1277">Toxin-antitoxin system</keyword>
<dbReference type="SUPFAM" id="SSF88723">
    <property type="entry name" value="PIN domain-like"/>
    <property type="match status" value="1"/>
</dbReference>
<keyword evidence="3" id="KW-0479">Metal-binding</keyword>
<evidence type="ECO:0000256" key="3">
    <source>
        <dbReference type="ARBA" id="ARBA00022723"/>
    </source>
</evidence>
<dbReference type="InterPro" id="IPR029060">
    <property type="entry name" value="PIN-like_dom_sf"/>
</dbReference>
<evidence type="ECO:0000313" key="6">
    <source>
        <dbReference type="EMBL" id="OXT08862.1"/>
    </source>
</evidence>
<dbReference type="PANTHER" id="PTHR42740">
    <property type="entry name" value="RIBONUCLEASE VAPC3"/>
    <property type="match status" value="1"/>
</dbReference>
<evidence type="ECO:0000256" key="1">
    <source>
        <dbReference type="ARBA" id="ARBA00022649"/>
    </source>
</evidence>
<dbReference type="GO" id="GO:0046872">
    <property type="term" value="F:metal ion binding"/>
    <property type="evidence" value="ECO:0007669"/>
    <property type="project" value="UniProtKB-KW"/>
</dbReference>
<comment type="caution">
    <text evidence="6">The sequence shown here is derived from an EMBL/GenBank/DDBJ whole genome shotgun (WGS) entry which is preliminary data.</text>
</comment>
<dbReference type="InterPro" id="IPR002716">
    <property type="entry name" value="PIN_dom"/>
</dbReference>
<dbReference type="OMA" id="IHNDRDF"/>
<dbReference type="EMBL" id="NKHD01000009">
    <property type="protein sequence ID" value="OXT08862.1"/>
    <property type="molecule type" value="Genomic_DNA"/>
</dbReference>
<dbReference type="Proteomes" id="UP000215301">
    <property type="component" value="Unassembled WGS sequence"/>
</dbReference>
<evidence type="ECO:0000256" key="2">
    <source>
        <dbReference type="ARBA" id="ARBA00022722"/>
    </source>
</evidence>
<proteinExistence type="predicted"/>
<dbReference type="PANTHER" id="PTHR42740:SF1">
    <property type="entry name" value="RIBONUCLEASE VAPC3"/>
    <property type="match status" value="1"/>
</dbReference>
<dbReference type="Gene3D" id="3.40.50.1010">
    <property type="entry name" value="5'-nuclease"/>
    <property type="match status" value="1"/>
</dbReference>
<dbReference type="GeneID" id="93865454"/>
<keyword evidence="2" id="KW-0540">Nuclease</keyword>
<evidence type="ECO:0000256" key="4">
    <source>
        <dbReference type="ARBA" id="ARBA00022801"/>
    </source>
</evidence>
<evidence type="ECO:0000256" key="5">
    <source>
        <dbReference type="ARBA" id="ARBA00022842"/>
    </source>
</evidence>
<accession>A0A231VKR7</accession>
<reference evidence="6 7" key="1">
    <citation type="submission" date="2017-06" db="EMBL/GenBank/DDBJ databases">
        <title>Isolation and characterization of a thermophilic and butanogenic Thermoanaerobacterium thermosaccharolyticum M5 capable of efficient degradation of hemicellulose.</title>
        <authorList>
            <person name="Xin F."/>
            <person name="Jiang Y."/>
        </authorList>
    </citation>
    <scope>NUCLEOTIDE SEQUENCE [LARGE SCALE GENOMIC DNA]</scope>
    <source>
        <strain evidence="6 7">M5</strain>
    </source>
</reference>
<gene>
    <name evidence="6" type="ORF">CE561_03685</name>
</gene>
<dbReference type="Pfam" id="PF01850">
    <property type="entry name" value="PIN"/>
    <property type="match status" value="1"/>
</dbReference>
<protein>
    <submittedName>
        <fullName evidence="6">PIN domain nuclease</fullName>
    </submittedName>
</protein>
<sequence>MILVDTSVLIAFFKGINNKQVEKLEDVIKNGVPFGINFFIYQEVLQGAKSDREFKLLKEYLSTQRFYDLKNGMKSYEAAAKLYFVCRKKGITIRSTIDLLIAETAIENNLYLLHDDKDFSYIAEVDKNLKEY</sequence>
<dbReference type="AlphaFoldDB" id="A0A231VKR7"/>
<dbReference type="InterPro" id="IPR051749">
    <property type="entry name" value="PINc/VapC_TA_RNase"/>
</dbReference>
<keyword evidence="5" id="KW-0460">Magnesium</keyword>
<dbReference type="GO" id="GO:0016787">
    <property type="term" value="F:hydrolase activity"/>
    <property type="evidence" value="ECO:0007669"/>
    <property type="project" value="UniProtKB-KW"/>
</dbReference>
<name>A0A231VKR7_THETR</name>